<accession>A0A9N9TKH7</accession>
<dbReference type="Gene3D" id="3.80.10.10">
    <property type="entry name" value="Ribonuclease Inhibitor"/>
    <property type="match status" value="1"/>
</dbReference>
<sequence length="253" mass="28872">MEFRAVFFFFYLWSSADSENRNTSQAPAYLEKTEQGLWSIPSGSPGILSANFGYNNITRLRAFAFHRSGFVDLESIRLRGNRIDSIDRRAFRGLDRLRELYLQENRIESLDSNTFKANARLLKLDLSSNGIRFGEGPFLSSPSLETLVLSDNRIERIHRATLAKLPNLRYLIVNSNELFLIADGSFAWTNRFVYLSIARTGVYKLSDGMFGNNESYPRVIDLTDTPLANAFDPPLTKVRNKGVSDLINIDKYF</sequence>
<dbReference type="GO" id="GO:0031012">
    <property type="term" value="C:extracellular matrix"/>
    <property type="evidence" value="ECO:0007669"/>
    <property type="project" value="TreeGrafter"/>
</dbReference>
<dbReference type="EMBL" id="OU900105">
    <property type="protein sequence ID" value="CAG9856522.1"/>
    <property type="molecule type" value="Genomic_DNA"/>
</dbReference>
<evidence type="ECO:0000313" key="6">
    <source>
        <dbReference type="Proteomes" id="UP001153712"/>
    </source>
</evidence>
<dbReference type="PANTHER" id="PTHR24373">
    <property type="entry name" value="SLIT RELATED LEUCINE-RICH REPEAT NEURONAL PROTEIN"/>
    <property type="match status" value="1"/>
</dbReference>
<evidence type="ECO:0000256" key="2">
    <source>
        <dbReference type="ARBA" id="ARBA00022729"/>
    </source>
</evidence>
<name>A0A9N9TKH7_PHYSR</name>
<dbReference type="PANTHER" id="PTHR24373:SF370">
    <property type="entry name" value="FISH-LIPS, ISOFORM E"/>
    <property type="match status" value="1"/>
</dbReference>
<dbReference type="SUPFAM" id="SSF52058">
    <property type="entry name" value="L domain-like"/>
    <property type="match status" value="1"/>
</dbReference>
<evidence type="ECO:0000313" key="5">
    <source>
        <dbReference type="EMBL" id="CAG9856522.1"/>
    </source>
</evidence>
<evidence type="ECO:0000256" key="4">
    <source>
        <dbReference type="SAM" id="SignalP"/>
    </source>
</evidence>
<keyword evidence="3" id="KW-0677">Repeat</keyword>
<dbReference type="OrthoDB" id="676979at2759"/>
<dbReference type="GO" id="GO:0005615">
    <property type="term" value="C:extracellular space"/>
    <property type="evidence" value="ECO:0007669"/>
    <property type="project" value="TreeGrafter"/>
</dbReference>
<dbReference type="InterPro" id="IPR032675">
    <property type="entry name" value="LRR_dom_sf"/>
</dbReference>
<dbReference type="AlphaFoldDB" id="A0A9N9TKH7"/>
<evidence type="ECO:0000256" key="1">
    <source>
        <dbReference type="ARBA" id="ARBA00022614"/>
    </source>
</evidence>
<keyword evidence="1" id="KW-0433">Leucine-rich repeat</keyword>
<gene>
    <name evidence="5" type="ORF">PHYEVI_LOCUS2943</name>
</gene>
<dbReference type="Proteomes" id="UP001153712">
    <property type="component" value="Chromosome 12"/>
</dbReference>
<evidence type="ECO:0000256" key="3">
    <source>
        <dbReference type="ARBA" id="ARBA00022737"/>
    </source>
</evidence>
<reference evidence="5" key="1">
    <citation type="submission" date="2022-01" db="EMBL/GenBank/DDBJ databases">
        <authorList>
            <person name="King R."/>
        </authorList>
    </citation>
    <scope>NUCLEOTIDE SEQUENCE</scope>
</reference>
<proteinExistence type="predicted"/>
<keyword evidence="2 4" id="KW-0732">Signal</keyword>
<dbReference type="InterPro" id="IPR001611">
    <property type="entry name" value="Leu-rich_rpt"/>
</dbReference>
<dbReference type="SMART" id="SM00369">
    <property type="entry name" value="LRR_TYP"/>
    <property type="match status" value="4"/>
</dbReference>
<dbReference type="PROSITE" id="PS51450">
    <property type="entry name" value="LRR"/>
    <property type="match status" value="2"/>
</dbReference>
<organism evidence="5 6">
    <name type="scientific">Phyllotreta striolata</name>
    <name type="common">Striped flea beetle</name>
    <name type="synonym">Crioceris striolata</name>
    <dbReference type="NCBI Taxonomy" id="444603"/>
    <lineage>
        <taxon>Eukaryota</taxon>
        <taxon>Metazoa</taxon>
        <taxon>Ecdysozoa</taxon>
        <taxon>Arthropoda</taxon>
        <taxon>Hexapoda</taxon>
        <taxon>Insecta</taxon>
        <taxon>Pterygota</taxon>
        <taxon>Neoptera</taxon>
        <taxon>Endopterygota</taxon>
        <taxon>Coleoptera</taxon>
        <taxon>Polyphaga</taxon>
        <taxon>Cucujiformia</taxon>
        <taxon>Chrysomeloidea</taxon>
        <taxon>Chrysomelidae</taxon>
        <taxon>Galerucinae</taxon>
        <taxon>Alticini</taxon>
        <taxon>Phyllotreta</taxon>
    </lineage>
</organism>
<dbReference type="Pfam" id="PF13855">
    <property type="entry name" value="LRR_8"/>
    <property type="match status" value="2"/>
</dbReference>
<feature type="signal peptide" evidence="4">
    <location>
        <begin position="1"/>
        <end position="18"/>
    </location>
</feature>
<keyword evidence="6" id="KW-1185">Reference proteome</keyword>
<dbReference type="InterPro" id="IPR050328">
    <property type="entry name" value="Dev_Immune_Receptor"/>
</dbReference>
<feature type="chain" id="PRO_5040400922" evidence="4">
    <location>
        <begin position="19"/>
        <end position="253"/>
    </location>
</feature>
<dbReference type="InterPro" id="IPR003591">
    <property type="entry name" value="Leu-rich_rpt_typical-subtyp"/>
</dbReference>
<protein>
    <submittedName>
        <fullName evidence="5">Uncharacterized protein</fullName>
    </submittedName>
</protein>